<gene>
    <name evidence="2" type="ORF">FJTKL_15439</name>
</gene>
<reference evidence="2 3" key="1">
    <citation type="submission" date="2024-03" db="EMBL/GenBank/DDBJ databases">
        <title>A high-quality draft genome sequence of Diaporthe vaccinii, a causative agent of upright dieback and viscid rot disease in cranberry plants.</title>
        <authorList>
            <person name="Sarrasin M."/>
            <person name="Lang B.F."/>
            <person name="Burger G."/>
        </authorList>
    </citation>
    <scope>NUCLEOTIDE SEQUENCE [LARGE SCALE GENOMIC DNA]</scope>
    <source>
        <strain evidence="2 3">IS7</strain>
    </source>
</reference>
<evidence type="ECO:0000313" key="3">
    <source>
        <dbReference type="Proteomes" id="UP001600888"/>
    </source>
</evidence>
<name>A0ABR4E528_9PEZI</name>
<evidence type="ECO:0000256" key="1">
    <source>
        <dbReference type="SAM" id="MobiDB-lite"/>
    </source>
</evidence>
<comment type="caution">
    <text evidence="2">The sequence shown here is derived from an EMBL/GenBank/DDBJ whole genome shotgun (WGS) entry which is preliminary data.</text>
</comment>
<dbReference type="Proteomes" id="UP001600888">
    <property type="component" value="Unassembled WGS sequence"/>
</dbReference>
<accession>A0ABR4E528</accession>
<dbReference type="EMBL" id="JBAWTH010000099">
    <property type="protein sequence ID" value="KAL2277523.1"/>
    <property type="molecule type" value="Genomic_DNA"/>
</dbReference>
<organism evidence="2 3">
    <name type="scientific">Diaporthe vaccinii</name>
    <dbReference type="NCBI Taxonomy" id="105482"/>
    <lineage>
        <taxon>Eukaryota</taxon>
        <taxon>Fungi</taxon>
        <taxon>Dikarya</taxon>
        <taxon>Ascomycota</taxon>
        <taxon>Pezizomycotina</taxon>
        <taxon>Sordariomycetes</taxon>
        <taxon>Sordariomycetidae</taxon>
        <taxon>Diaporthales</taxon>
        <taxon>Diaporthaceae</taxon>
        <taxon>Diaporthe</taxon>
        <taxon>Diaporthe eres species complex</taxon>
    </lineage>
</organism>
<feature type="compositionally biased region" description="Acidic residues" evidence="1">
    <location>
        <begin position="340"/>
        <end position="353"/>
    </location>
</feature>
<keyword evidence="3" id="KW-1185">Reference proteome</keyword>
<protein>
    <submittedName>
        <fullName evidence="2">Uncharacterized protein</fullName>
    </submittedName>
</protein>
<proteinExistence type="predicted"/>
<evidence type="ECO:0000313" key="2">
    <source>
        <dbReference type="EMBL" id="KAL2277523.1"/>
    </source>
</evidence>
<sequence length="353" mass="38109">MGMSSIIEEQGNPGILQLVLNLFLGVLDLLVNVIIQVSPRRQPVVVPPVLQRLPYLLPEKIDLLVHVLRHGVLELAEPLGHGGSPQLWRMMMIETPVEFLVGQDWRHQLCLAAAAACPCPSSLVLWHSKSNLATVIVHLCAEADVTEMTAKIDETYGLGARAAAGTGRAHRMMVDWSWCLALDFNRPGVDAALHKIANCDVVKRSAVVYRLNPSRPDRDRHAVNTSESVCPAGFARRLCPSEDTRLVGAISCGGRARVKRTQRASWPVVKDEDHAAEIAAGRARTEDIPALATDDDDDDDSGIGSVVGDGDGEEECWDRNSGGFTVDLGDTGGGKREGEGAEAVDDIVDILPT</sequence>
<feature type="region of interest" description="Disordered" evidence="1">
    <location>
        <begin position="287"/>
        <end position="353"/>
    </location>
</feature>